<dbReference type="InParanoid" id="A0A286UGX9"/>
<feature type="region of interest" description="Disordered" evidence="9">
    <location>
        <begin position="1"/>
        <end position="23"/>
    </location>
</feature>
<reference evidence="12 13" key="1">
    <citation type="journal article" date="2017" name="Mol. Ecol.">
        <title>Comparative and population genomic landscape of Phellinus noxius: A hypervariable fungus causing root rot in trees.</title>
        <authorList>
            <person name="Chung C.L."/>
            <person name="Lee T.J."/>
            <person name="Akiba M."/>
            <person name="Lee H.H."/>
            <person name="Kuo T.H."/>
            <person name="Liu D."/>
            <person name="Ke H.M."/>
            <person name="Yokoi T."/>
            <person name="Roa M.B."/>
            <person name="Lu M.J."/>
            <person name="Chang Y.Y."/>
            <person name="Ann P.J."/>
            <person name="Tsai J.N."/>
            <person name="Chen C.Y."/>
            <person name="Tzean S.S."/>
            <person name="Ota Y."/>
            <person name="Hattori T."/>
            <person name="Sahashi N."/>
            <person name="Liou R.F."/>
            <person name="Kikuchi T."/>
            <person name="Tsai I.J."/>
        </authorList>
    </citation>
    <scope>NUCLEOTIDE SEQUENCE [LARGE SCALE GENOMIC DNA]</scope>
    <source>
        <strain evidence="12 13">FFPRI411160</strain>
    </source>
</reference>
<dbReference type="InterPro" id="IPR048320">
    <property type="entry name" value="COG3_N"/>
</dbReference>
<protein>
    <recommendedName>
        <fullName evidence="3">Conserved oligomeric Golgi complex subunit 3</fullName>
    </recommendedName>
    <alternativeName>
        <fullName evidence="8">Component of oligomeric Golgi complex 3</fullName>
    </alternativeName>
</protein>
<evidence type="ECO:0000256" key="1">
    <source>
        <dbReference type="ARBA" id="ARBA00004395"/>
    </source>
</evidence>
<evidence type="ECO:0000313" key="12">
    <source>
        <dbReference type="EMBL" id="PAV18724.1"/>
    </source>
</evidence>
<dbReference type="OrthoDB" id="296793at2759"/>
<name>A0A286UGX9_9AGAM</name>
<evidence type="ECO:0000256" key="6">
    <source>
        <dbReference type="ARBA" id="ARBA00023034"/>
    </source>
</evidence>
<feature type="region of interest" description="Disordered" evidence="9">
    <location>
        <begin position="838"/>
        <end position="938"/>
    </location>
</feature>
<feature type="region of interest" description="Disordered" evidence="9">
    <location>
        <begin position="972"/>
        <end position="1015"/>
    </location>
</feature>
<keyword evidence="5" id="KW-0653">Protein transport</keyword>
<feature type="compositionally biased region" description="Polar residues" evidence="9">
    <location>
        <begin position="92"/>
        <end position="105"/>
    </location>
</feature>
<dbReference type="EMBL" id="NBII01000005">
    <property type="protein sequence ID" value="PAV18724.1"/>
    <property type="molecule type" value="Genomic_DNA"/>
</dbReference>
<evidence type="ECO:0000256" key="9">
    <source>
        <dbReference type="SAM" id="MobiDB-lite"/>
    </source>
</evidence>
<dbReference type="InterPro" id="IPR048685">
    <property type="entry name" value="COG3_C"/>
</dbReference>
<dbReference type="PANTHER" id="PTHR13302:SF8">
    <property type="entry name" value="CONSERVED OLIGOMERIC GOLGI COMPLEX SUBUNIT 3"/>
    <property type="match status" value="1"/>
</dbReference>
<dbReference type="GO" id="GO:0005801">
    <property type="term" value="C:cis-Golgi network"/>
    <property type="evidence" value="ECO:0007669"/>
    <property type="project" value="InterPro"/>
</dbReference>
<evidence type="ECO:0000256" key="2">
    <source>
        <dbReference type="ARBA" id="ARBA00009936"/>
    </source>
</evidence>
<evidence type="ECO:0000313" key="13">
    <source>
        <dbReference type="Proteomes" id="UP000217199"/>
    </source>
</evidence>
<feature type="compositionally biased region" description="Low complexity" evidence="9">
    <location>
        <begin position="972"/>
        <end position="989"/>
    </location>
</feature>
<evidence type="ECO:0000256" key="3">
    <source>
        <dbReference type="ARBA" id="ARBA00020976"/>
    </source>
</evidence>
<feature type="region of interest" description="Disordered" evidence="9">
    <location>
        <begin position="693"/>
        <end position="715"/>
    </location>
</feature>
<dbReference type="AlphaFoldDB" id="A0A286UGX9"/>
<keyword evidence="6" id="KW-0333">Golgi apparatus</keyword>
<feature type="compositionally biased region" description="Polar residues" evidence="9">
    <location>
        <begin position="839"/>
        <end position="860"/>
    </location>
</feature>
<keyword evidence="13" id="KW-1185">Reference proteome</keyword>
<proteinExistence type="inferred from homology"/>
<evidence type="ECO:0000259" key="10">
    <source>
        <dbReference type="Pfam" id="PF04136"/>
    </source>
</evidence>
<organism evidence="12 13">
    <name type="scientific">Pyrrhoderma noxium</name>
    <dbReference type="NCBI Taxonomy" id="2282107"/>
    <lineage>
        <taxon>Eukaryota</taxon>
        <taxon>Fungi</taxon>
        <taxon>Dikarya</taxon>
        <taxon>Basidiomycota</taxon>
        <taxon>Agaricomycotina</taxon>
        <taxon>Agaricomycetes</taxon>
        <taxon>Hymenochaetales</taxon>
        <taxon>Hymenochaetaceae</taxon>
        <taxon>Pyrrhoderma</taxon>
    </lineage>
</organism>
<dbReference type="GO" id="GO:0006886">
    <property type="term" value="P:intracellular protein transport"/>
    <property type="evidence" value="ECO:0007669"/>
    <property type="project" value="InterPro"/>
</dbReference>
<dbReference type="Pfam" id="PF20671">
    <property type="entry name" value="COG3_C"/>
    <property type="match status" value="1"/>
</dbReference>
<dbReference type="GO" id="GO:0007030">
    <property type="term" value="P:Golgi organization"/>
    <property type="evidence" value="ECO:0007669"/>
    <property type="project" value="TreeGrafter"/>
</dbReference>
<dbReference type="GO" id="GO:0006891">
    <property type="term" value="P:intra-Golgi vesicle-mediated transport"/>
    <property type="evidence" value="ECO:0007669"/>
    <property type="project" value="TreeGrafter"/>
</dbReference>
<keyword evidence="7" id="KW-0472">Membrane</keyword>
<evidence type="ECO:0000256" key="7">
    <source>
        <dbReference type="ARBA" id="ARBA00023136"/>
    </source>
</evidence>
<feature type="domain" description="Conserved oligomeric Golgi complex subunit 3 C-terminal" evidence="11">
    <location>
        <begin position="305"/>
        <end position="642"/>
    </location>
</feature>
<dbReference type="GO" id="GO:0000139">
    <property type="term" value="C:Golgi membrane"/>
    <property type="evidence" value="ECO:0007669"/>
    <property type="project" value="UniProtKB-SubCell"/>
</dbReference>
<evidence type="ECO:0000256" key="5">
    <source>
        <dbReference type="ARBA" id="ARBA00022927"/>
    </source>
</evidence>
<feature type="domain" description="Conserved oligomeric Golgi complex subunit 3 N-terminal" evidence="10">
    <location>
        <begin position="140"/>
        <end position="283"/>
    </location>
</feature>
<feature type="compositionally biased region" description="Low complexity" evidence="9">
    <location>
        <begin position="1"/>
        <end position="16"/>
    </location>
</feature>
<dbReference type="GO" id="GO:0017119">
    <property type="term" value="C:Golgi transport complex"/>
    <property type="evidence" value="ECO:0007669"/>
    <property type="project" value="TreeGrafter"/>
</dbReference>
<gene>
    <name evidence="12" type="ORF">PNOK_0556700</name>
</gene>
<sequence length="1024" mass="112266">MTSITIRPSTSRTGTPIASSSQMKHTISLEDWEAKAPLSDNELRSIAIFQKACEKKPLPYDTSVADGAAGQAPLTLQKRLSDSYPSRPGTPQPNSNLDSPSSSQKLYPKRPIQTTQEFYDWFGIIERSVAHSQEAHYREHLATVEKHLSTCKGLAEDINNVESDVDGMLDSWRSVESGGRSLKEASEQLLEERDRLIRLAEDVSARLEYFQELEHATRMLNHPGDSLVLQADFLEMVERVDICIDFLRSHRHYREAEVYLLRYQQCLTRAMTLIKMYFVGSLKALVTDISKRVPDKGVSATAQMHLLYTRFQTVAAQVGPLIAELERRTRSHPEELSSLLSDCHTAYFSTRKTLLIGRLSEEIKGLDPNKADLVELTRAGCSYLKQLCMDEFAIYRCFFNSGKESLYAYLESLCDYLYDDLRPRILHEPRLTVLCDVCKVLQALMVLDVPEDDSSSDDDDDIPKLDLNSARSVRVDHGLGRLHISHMLQSVLQDAQTRLFFKAQTVVQSDIRYYVPRPEDIDYPKIIEDALRRTRAPSTNYSGFNIPDEDNPLSKIFTYNRHETWYTTLRTTVSVLLQLREFVQPSIFEDIALEAIDFCRINLSTASNMILSRDTPSPKSEIHAELFLIRHLLILKEISSALNLSSRDGSDGPIELRHVTETLRDMLRTTNLMPYAFGGGGGAGLVKAKTKEGTYKTSSGSGSGFGSNSTGASVGEKKGELDADLKLACEIAIQAFASTATEPIDKFMFGLSSGSSNFTTATGAAATANAPANTASKDDSSGKISKQESTGGDRDVKTNTPTKKDALEVERAFQTGLEREVPAIIRWLRLYLADGYEPPQSQGSDEVNPSSYSANISSNDVSGSTAAGMGMGTGVVRSVKNDDVGTSGTSRNDRVGSGLKSSHSTGGHPPNSPSNTTAASASATINSSATIPSSTSMNSGMGTVSVLLGHIQERVVDTYVMFRRAVEFLPADTDNAGDSTSTAAAAAGGDDAGDADGDNEKDGSQGRKTFSTPEEIRTLFRALT</sequence>
<feature type="compositionally biased region" description="Low complexity" evidence="9">
    <location>
        <begin position="695"/>
        <end position="711"/>
    </location>
</feature>
<dbReference type="Proteomes" id="UP000217199">
    <property type="component" value="Unassembled WGS sequence"/>
</dbReference>
<keyword evidence="4" id="KW-0813">Transport</keyword>
<dbReference type="InterPro" id="IPR007265">
    <property type="entry name" value="COG_su3"/>
</dbReference>
<feature type="compositionally biased region" description="Low complexity" evidence="9">
    <location>
        <begin position="913"/>
        <end position="938"/>
    </location>
</feature>
<comment type="similarity">
    <text evidence="2">Belongs to the COG3 family.</text>
</comment>
<evidence type="ECO:0000256" key="4">
    <source>
        <dbReference type="ARBA" id="ARBA00022448"/>
    </source>
</evidence>
<accession>A0A286UGX9</accession>
<dbReference type="FunCoup" id="A0A286UGX9">
    <property type="interactions" value="583"/>
</dbReference>
<feature type="region of interest" description="Disordered" evidence="9">
    <location>
        <begin position="768"/>
        <end position="803"/>
    </location>
</feature>
<evidence type="ECO:0000256" key="8">
    <source>
        <dbReference type="ARBA" id="ARBA00031339"/>
    </source>
</evidence>
<dbReference type="Pfam" id="PF04136">
    <property type="entry name" value="COG3_N"/>
    <property type="match status" value="1"/>
</dbReference>
<dbReference type="STRING" id="2282107.A0A286UGX9"/>
<evidence type="ECO:0000259" key="11">
    <source>
        <dbReference type="Pfam" id="PF20671"/>
    </source>
</evidence>
<comment type="caution">
    <text evidence="12">The sequence shown here is derived from an EMBL/GenBank/DDBJ whole genome shotgun (WGS) entry which is preliminary data.</text>
</comment>
<feature type="compositionally biased region" description="Basic and acidic residues" evidence="9">
    <location>
        <begin position="791"/>
        <end position="803"/>
    </location>
</feature>
<comment type="subcellular location">
    <subcellularLocation>
        <location evidence="1">Golgi apparatus membrane</location>
        <topology evidence="1">Peripheral membrane protein</topology>
    </subcellularLocation>
</comment>
<dbReference type="PANTHER" id="PTHR13302">
    <property type="entry name" value="CONSERVED OLIGOMERIC GOLGI COMPLEX COMPONENT 3"/>
    <property type="match status" value="1"/>
</dbReference>
<feature type="region of interest" description="Disordered" evidence="9">
    <location>
        <begin position="80"/>
        <end position="107"/>
    </location>
</feature>